<dbReference type="PIRSF" id="PIRSF036382">
    <property type="entry name" value="RR_antiterm"/>
    <property type="match status" value="1"/>
</dbReference>
<dbReference type="Gene3D" id="3.40.50.2300">
    <property type="match status" value="1"/>
</dbReference>
<evidence type="ECO:0000259" key="1">
    <source>
        <dbReference type="PROSITE" id="PS50921"/>
    </source>
</evidence>
<dbReference type="EMBL" id="CACRUE010000045">
    <property type="protein sequence ID" value="VYU53520.1"/>
    <property type="molecule type" value="Genomic_DNA"/>
</dbReference>
<evidence type="ECO:0000313" key="2">
    <source>
        <dbReference type="EMBL" id="VYU53520.1"/>
    </source>
</evidence>
<dbReference type="InterPro" id="IPR011006">
    <property type="entry name" value="CheY-like_superfamily"/>
</dbReference>
<accession>A0A6N3FNE9</accession>
<dbReference type="PROSITE" id="PS50921">
    <property type="entry name" value="ANTAR"/>
    <property type="match status" value="1"/>
</dbReference>
<dbReference type="SUPFAM" id="SSF52172">
    <property type="entry name" value="CheY-like"/>
    <property type="match status" value="1"/>
</dbReference>
<proteinExistence type="predicted"/>
<sequence>MSCALIVSTSEKGKSFFADLIKTVGISNIVTVGNGSEARRILNRTEFDLVVINAPLSDEFGHELSISISKNYNTGVLLVVKNDIADAISSKVEDYGVFVIEKPLNRQFVYKSIKYICISRKKYLGLQSENERLKVKISEIRLIDRAKCILIEYLNMSEPQAHRYIEKQAMDLRVTKKEIAENILKTYEM</sequence>
<feature type="domain" description="ANTAR" evidence="1">
    <location>
        <begin position="123"/>
        <end position="184"/>
    </location>
</feature>
<reference evidence="2" key="1">
    <citation type="submission" date="2019-11" db="EMBL/GenBank/DDBJ databases">
        <authorList>
            <person name="Feng L."/>
        </authorList>
    </citation>
    <scope>NUCLEOTIDE SEQUENCE</scope>
    <source>
        <strain evidence="2">IbartlettiiLFYP30</strain>
    </source>
</reference>
<dbReference type="GO" id="GO:0003723">
    <property type="term" value="F:RNA binding"/>
    <property type="evidence" value="ECO:0007669"/>
    <property type="project" value="InterPro"/>
</dbReference>
<dbReference type="Gene3D" id="1.10.10.10">
    <property type="entry name" value="Winged helix-like DNA-binding domain superfamily/Winged helix DNA-binding domain"/>
    <property type="match status" value="1"/>
</dbReference>
<dbReference type="Pfam" id="PF03861">
    <property type="entry name" value="ANTAR"/>
    <property type="match status" value="1"/>
</dbReference>
<dbReference type="InterPro" id="IPR008327">
    <property type="entry name" value="Sig_transdc_resp-reg_antiterm"/>
</dbReference>
<dbReference type="InterPro" id="IPR036388">
    <property type="entry name" value="WH-like_DNA-bd_sf"/>
</dbReference>
<dbReference type="SMART" id="SM01012">
    <property type="entry name" value="ANTAR"/>
    <property type="match status" value="1"/>
</dbReference>
<dbReference type="AlphaFoldDB" id="A0A6N3FNE9"/>
<organism evidence="2">
    <name type="scientific">Intestinibacter bartlettii</name>
    <dbReference type="NCBI Taxonomy" id="261299"/>
    <lineage>
        <taxon>Bacteria</taxon>
        <taxon>Bacillati</taxon>
        <taxon>Bacillota</taxon>
        <taxon>Clostridia</taxon>
        <taxon>Peptostreptococcales</taxon>
        <taxon>Peptostreptococcaceae</taxon>
        <taxon>Intestinibacter</taxon>
    </lineage>
</organism>
<protein>
    <submittedName>
        <fullName evidence="2">Putative transcriptional regulatory protein pdtaR</fullName>
    </submittedName>
</protein>
<dbReference type="RefSeq" id="WP_024037888.1">
    <property type="nucleotide sequence ID" value="NZ_CACRUE010000045.1"/>
</dbReference>
<dbReference type="InterPro" id="IPR005561">
    <property type="entry name" value="ANTAR"/>
</dbReference>
<gene>
    <name evidence="2" type="primary">pdtaR</name>
    <name evidence="2" type="ORF">IBLFYP30_00487</name>
</gene>
<name>A0A6N3FNE9_9FIRM</name>